<dbReference type="OrthoDB" id="1662883at2759"/>
<evidence type="ECO:0000259" key="15">
    <source>
        <dbReference type="SMART" id="SM00865"/>
    </source>
</evidence>
<dbReference type="Pfam" id="PF00091">
    <property type="entry name" value="Tubulin"/>
    <property type="match status" value="1"/>
</dbReference>
<keyword evidence="9" id="KW-0460">Magnesium</keyword>
<dbReference type="InterPro" id="IPR002452">
    <property type="entry name" value="Alpha_tubulin"/>
</dbReference>
<proteinExistence type="inferred from homology"/>
<evidence type="ECO:0000256" key="3">
    <source>
        <dbReference type="ARBA" id="ARBA00009636"/>
    </source>
</evidence>
<dbReference type="SUPFAM" id="SSF52490">
    <property type="entry name" value="Tubulin nucleotide-binding domain-like"/>
    <property type="match status" value="1"/>
</dbReference>
<comment type="subcellular location">
    <subcellularLocation>
        <location evidence="2">Cytoplasm</location>
        <location evidence="2">Cytoskeleton</location>
    </subcellularLocation>
</comment>
<keyword evidence="16" id="KW-1185">Reference proteome</keyword>
<sequence>MREVVSVHVGQAGVQIGNACWELLCYEHGISPDGTPLGDDENNEPGSEQTFFSETYGGRYVPRATLADLEPTVIEEIRTGLYKELFSPEQMIYGKEDAANNFARGFYTVGKNSVNNVLNSIRRLVENCSSLQGFMIFHSLGGGTGSGYEALILEHLCQEYGKTNKLEFSIYPAPLTSTAVVEPYNAILATHDTLESSDCSFLMDNDAINDICSLRLKKKVPDYINLNRIIAQVVSSMTASIRYSGELNVDLNEFSTNLVPFPRIHFPLMAVSPLFGEDQVHHEAVTVKDITTMCLETTSQMVKCDLREGKNMAVCLLYRGDVVPKDVNSAIEQIKRMHTLEFVSWCPTGFKVGINQKPPTAVPGSGLAPVSRAACMLSNNTVIAEAWARLNHKFDLMYAKRAFVHWYLGEGMEEGEFYEAREDMAALEKDYEEIANESIMEDLDEY</sequence>
<keyword evidence="10 13" id="KW-0342">GTP-binding</keyword>
<dbReference type="PRINTS" id="PR01162">
    <property type="entry name" value="ALPHATUBULIN"/>
</dbReference>
<organism evidence="16 17">
    <name type="scientific">Haemonchus contortus</name>
    <name type="common">Barber pole worm</name>
    <dbReference type="NCBI Taxonomy" id="6289"/>
    <lineage>
        <taxon>Eukaryota</taxon>
        <taxon>Metazoa</taxon>
        <taxon>Ecdysozoa</taxon>
        <taxon>Nematoda</taxon>
        <taxon>Chromadorea</taxon>
        <taxon>Rhabditida</taxon>
        <taxon>Rhabditina</taxon>
        <taxon>Rhabditomorpha</taxon>
        <taxon>Strongyloidea</taxon>
        <taxon>Trichostrongylidae</taxon>
        <taxon>Haemonchus</taxon>
    </lineage>
</organism>
<feature type="domain" description="Tubulin/FtsZ GTPase" evidence="14">
    <location>
        <begin position="48"/>
        <end position="245"/>
    </location>
</feature>
<accession>A0A7I4Y392</accession>
<dbReference type="FunFam" id="3.40.50.1440:FF:000007">
    <property type="entry name" value="Tubulin alpha chain"/>
    <property type="match status" value="1"/>
</dbReference>
<evidence type="ECO:0000256" key="10">
    <source>
        <dbReference type="ARBA" id="ARBA00023134"/>
    </source>
</evidence>
<dbReference type="InterPro" id="IPR000217">
    <property type="entry name" value="Tubulin"/>
</dbReference>
<protein>
    <recommendedName>
        <fullName evidence="13">Tubulin alpha chain</fullName>
    </recommendedName>
</protein>
<evidence type="ECO:0000256" key="7">
    <source>
        <dbReference type="ARBA" id="ARBA00022741"/>
    </source>
</evidence>
<name>A0A7I4Y392_HAECO</name>
<evidence type="ECO:0000256" key="12">
    <source>
        <dbReference type="ARBA" id="ARBA00049117"/>
    </source>
</evidence>
<dbReference type="WBParaSite" id="HCON_00046890-00001">
    <property type="protein sequence ID" value="HCON_00046890-00001"/>
    <property type="gene ID" value="HCON_00046890"/>
</dbReference>
<dbReference type="CDD" id="cd02186">
    <property type="entry name" value="alpha_tubulin"/>
    <property type="match status" value="1"/>
</dbReference>
<dbReference type="GO" id="GO:0005874">
    <property type="term" value="C:microtubule"/>
    <property type="evidence" value="ECO:0007669"/>
    <property type="project" value="UniProtKB-KW"/>
</dbReference>
<dbReference type="InterPro" id="IPR008280">
    <property type="entry name" value="Tub_FtsZ_C"/>
</dbReference>
<dbReference type="SMART" id="SM00865">
    <property type="entry name" value="Tubulin_C"/>
    <property type="match status" value="1"/>
</dbReference>
<evidence type="ECO:0000259" key="14">
    <source>
        <dbReference type="SMART" id="SM00864"/>
    </source>
</evidence>
<evidence type="ECO:0000313" key="17">
    <source>
        <dbReference type="WBParaSite" id="HCON_00046890-00001"/>
    </source>
</evidence>
<evidence type="ECO:0000256" key="8">
    <source>
        <dbReference type="ARBA" id="ARBA00022801"/>
    </source>
</evidence>
<evidence type="ECO:0000256" key="9">
    <source>
        <dbReference type="ARBA" id="ARBA00022842"/>
    </source>
</evidence>
<comment type="subunit">
    <text evidence="13">Dimer of alpha and beta chains. A typical microtubule is a hollow water-filled tube with an outer diameter of 25 nm and an inner diameter of 15 nM. Alpha-beta heterodimers associate head-to-tail to form protofilaments running lengthwise along the microtubule wall with the beta-tubulin subunit facing the microtubule plus end conferring a structural polarity. Microtubules usually have 13 protofilaments but different protofilament numbers can be found in some organisms and specialized cells.</text>
</comment>
<evidence type="ECO:0000256" key="2">
    <source>
        <dbReference type="ARBA" id="ARBA00004245"/>
    </source>
</evidence>
<dbReference type="InterPro" id="IPR018316">
    <property type="entry name" value="Tubulin/FtsZ_2-layer-sand-dom"/>
</dbReference>
<dbReference type="InterPro" id="IPR017975">
    <property type="entry name" value="Tubulin_CS"/>
</dbReference>
<dbReference type="GO" id="GO:0005525">
    <property type="term" value="F:GTP binding"/>
    <property type="evidence" value="ECO:0007669"/>
    <property type="project" value="UniProtKB-UniRule"/>
</dbReference>
<dbReference type="InterPro" id="IPR003008">
    <property type="entry name" value="Tubulin_FtsZ_GTPase"/>
</dbReference>
<evidence type="ECO:0000313" key="16">
    <source>
        <dbReference type="Proteomes" id="UP000025227"/>
    </source>
</evidence>
<dbReference type="PROSITE" id="PS00227">
    <property type="entry name" value="TUBULIN"/>
    <property type="match status" value="1"/>
</dbReference>
<feature type="domain" description="Tubulin/FtsZ 2-layer sandwich" evidence="15">
    <location>
        <begin position="247"/>
        <end position="392"/>
    </location>
</feature>
<keyword evidence="7 13" id="KW-0547">Nucleotide-binding</keyword>
<keyword evidence="8" id="KW-0378">Hydrolase</keyword>
<evidence type="ECO:0000256" key="1">
    <source>
        <dbReference type="ARBA" id="ARBA00001946"/>
    </source>
</evidence>
<comment type="function">
    <text evidence="13">Tubulin is the major constituent of microtubules, a cylinder consisting of laterally associated linear protofilaments composed of alpha- and beta-tubulin heterodimers. Microtubules grow by the addition of GTP-tubulin dimers to the microtubule end, where a stabilizing cap forms. Below the cap, tubulin dimers are in GDP-bound state, owing to GTPase activity of alpha-tubulin.</text>
</comment>
<comment type="cofactor">
    <cofactor evidence="1">
        <name>Mg(2+)</name>
        <dbReference type="ChEBI" id="CHEBI:18420"/>
    </cofactor>
</comment>
<dbReference type="PRINTS" id="PR01161">
    <property type="entry name" value="TUBULIN"/>
</dbReference>
<dbReference type="PANTHER" id="PTHR11588">
    <property type="entry name" value="TUBULIN"/>
    <property type="match status" value="1"/>
</dbReference>
<dbReference type="AlphaFoldDB" id="A0A7I4Y392"/>
<dbReference type="FunFam" id="1.10.287.600:FF:000005">
    <property type="entry name" value="Tubulin alpha chain"/>
    <property type="match status" value="1"/>
</dbReference>
<dbReference type="InterPro" id="IPR023123">
    <property type="entry name" value="Tubulin_C"/>
</dbReference>
<keyword evidence="4" id="KW-0963">Cytoplasm</keyword>
<dbReference type="GO" id="GO:0005200">
    <property type="term" value="F:structural constituent of cytoskeleton"/>
    <property type="evidence" value="ECO:0007669"/>
    <property type="project" value="InterPro"/>
</dbReference>
<dbReference type="SUPFAM" id="SSF55307">
    <property type="entry name" value="Tubulin C-terminal domain-like"/>
    <property type="match status" value="1"/>
</dbReference>
<reference evidence="17" key="1">
    <citation type="submission" date="2020-12" db="UniProtKB">
        <authorList>
            <consortium name="WormBaseParasite"/>
        </authorList>
    </citation>
    <scope>IDENTIFICATION</scope>
    <source>
        <strain evidence="17">MHco3</strain>
    </source>
</reference>
<dbReference type="GO" id="GO:0046872">
    <property type="term" value="F:metal ion binding"/>
    <property type="evidence" value="ECO:0007669"/>
    <property type="project" value="UniProtKB-KW"/>
</dbReference>
<dbReference type="Proteomes" id="UP000025227">
    <property type="component" value="Unplaced"/>
</dbReference>
<evidence type="ECO:0000256" key="13">
    <source>
        <dbReference type="RuleBase" id="RU000352"/>
    </source>
</evidence>
<evidence type="ECO:0000256" key="6">
    <source>
        <dbReference type="ARBA" id="ARBA00022723"/>
    </source>
</evidence>
<dbReference type="InterPro" id="IPR037103">
    <property type="entry name" value="Tubulin/FtsZ-like_C"/>
</dbReference>
<dbReference type="Gene3D" id="3.30.1330.20">
    <property type="entry name" value="Tubulin/FtsZ, C-terminal domain"/>
    <property type="match status" value="1"/>
</dbReference>
<keyword evidence="11" id="KW-0206">Cytoskeleton</keyword>
<dbReference type="SMART" id="SM00864">
    <property type="entry name" value="Tubulin"/>
    <property type="match status" value="1"/>
</dbReference>
<dbReference type="InterPro" id="IPR036525">
    <property type="entry name" value="Tubulin/FtsZ_GTPase_sf"/>
</dbReference>
<keyword evidence="6" id="KW-0479">Metal-binding</keyword>
<dbReference type="OMA" id="WELLCYE"/>
<keyword evidence="5 13" id="KW-0493">Microtubule</keyword>
<comment type="similarity">
    <text evidence="3 13">Belongs to the tubulin family.</text>
</comment>
<evidence type="ECO:0000256" key="5">
    <source>
        <dbReference type="ARBA" id="ARBA00022701"/>
    </source>
</evidence>
<dbReference type="GO" id="GO:0016787">
    <property type="term" value="F:hydrolase activity"/>
    <property type="evidence" value="ECO:0007669"/>
    <property type="project" value="UniProtKB-KW"/>
</dbReference>
<evidence type="ECO:0000256" key="11">
    <source>
        <dbReference type="ARBA" id="ARBA00023212"/>
    </source>
</evidence>
<dbReference type="Gene3D" id="1.10.287.600">
    <property type="entry name" value="Helix hairpin bin"/>
    <property type="match status" value="1"/>
</dbReference>
<dbReference type="Pfam" id="PF03953">
    <property type="entry name" value="Tubulin_C"/>
    <property type="match status" value="1"/>
</dbReference>
<evidence type="ECO:0000256" key="4">
    <source>
        <dbReference type="ARBA" id="ARBA00022490"/>
    </source>
</evidence>
<dbReference type="Gene3D" id="3.40.50.1440">
    <property type="entry name" value="Tubulin/FtsZ, GTPase domain"/>
    <property type="match status" value="1"/>
</dbReference>
<dbReference type="GO" id="GO:0007017">
    <property type="term" value="P:microtubule-based process"/>
    <property type="evidence" value="ECO:0007669"/>
    <property type="project" value="InterPro"/>
</dbReference>
<comment type="catalytic activity">
    <reaction evidence="12">
        <text>GTP + H2O = GDP + phosphate + H(+)</text>
        <dbReference type="Rhea" id="RHEA:19669"/>
        <dbReference type="ChEBI" id="CHEBI:15377"/>
        <dbReference type="ChEBI" id="CHEBI:15378"/>
        <dbReference type="ChEBI" id="CHEBI:37565"/>
        <dbReference type="ChEBI" id="CHEBI:43474"/>
        <dbReference type="ChEBI" id="CHEBI:58189"/>
    </reaction>
    <physiologicalReaction direction="left-to-right" evidence="12">
        <dbReference type="Rhea" id="RHEA:19670"/>
    </physiologicalReaction>
</comment>